<accession>A0A3M2IVP1</accession>
<name>A0A3M2IVP1_9CELL</name>
<dbReference type="InterPro" id="IPR035907">
    <property type="entry name" value="Hppk_sf"/>
</dbReference>
<dbReference type="PANTHER" id="PTHR43071:SF1">
    <property type="entry name" value="2-AMINO-4-HYDROXY-6-HYDROXYMETHYLDIHYDROPTERIDINE PYROPHOSPHOKINASE"/>
    <property type="match status" value="1"/>
</dbReference>
<evidence type="ECO:0000256" key="8">
    <source>
        <dbReference type="ARBA" id="ARBA00022909"/>
    </source>
</evidence>
<evidence type="ECO:0000256" key="7">
    <source>
        <dbReference type="ARBA" id="ARBA00022840"/>
    </source>
</evidence>
<evidence type="ECO:0000256" key="4">
    <source>
        <dbReference type="ARBA" id="ARBA00022679"/>
    </source>
</evidence>
<keyword evidence="8" id="KW-0289">Folate biosynthesis</keyword>
<evidence type="ECO:0000256" key="1">
    <source>
        <dbReference type="ARBA" id="ARBA00000198"/>
    </source>
</evidence>
<dbReference type="Gene3D" id="3.30.70.560">
    <property type="entry name" value="7,8-Dihydro-6-hydroxymethylpterin-pyrophosphokinase HPPK"/>
    <property type="match status" value="1"/>
</dbReference>
<comment type="pathway">
    <text evidence="2">Cofactor biosynthesis; tetrahydrofolate biosynthesis; 2-amino-4-hydroxy-6-hydroxymethyl-7,8-dihydropteridine diphosphate from 7,8-dihydroneopterin triphosphate: step 4/4.</text>
</comment>
<dbReference type="GO" id="GO:0003848">
    <property type="term" value="F:2-amino-4-hydroxy-6-hydroxymethyldihydropteridine diphosphokinase activity"/>
    <property type="evidence" value="ECO:0007669"/>
    <property type="project" value="UniProtKB-EC"/>
</dbReference>
<comment type="catalytic activity">
    <reaction evidence="1">
        <text>6-hydroxymethyl-7,8-dihydropterin + ATP = (7,8-dihydropterin-6-yl)methyl diphosphate + AMP + H(+)</text>
        <dbReference type="Rhea" id="RHEA:11412"/>
        <dbReference type="ChEBI" id="CHEBI:15378"/>
        <dbReference type="ChEBI" id="CHEBI:30616"/>
        <dbReference type="ChEBI" id="CHEBI:44841"/>
        <dbReference type="ChEBI" id="CHEBI:72950"/>
        <dbReference type="ChEBI" id="CHEBI:456215"/>
        <dbReference type="EC" id="2.7.6.3"/>
    </reaction>
</comment>
<protein>
    <recommendedName>
        <fullName evidence="3">2-amino-4-hydroxy-6-hydroxymethyldihydropteridine diphosphokinase</fullName>
        <ecNumber evidence="3">2.7.6.3</ecNumber>
    </recommendedName>
</protein>
<evidence type="ECO:0000256" key="2">
    <source>
        <dbReference type="ARBA" id="ARBA00005051"/>
    </source>
</evidence>
<dbReference type="AlphaFoldDB" id="A0A3M2IVP1"/>
<keyword evidence="12" id="KW-1185">Reference proteome</keyword>
<dbReference type="SUPFAM" id="SSF55083">
    <property type="entry name" value="6-hydroxymethyl-7,8-dihydropterin pyrophosphokinase, HPPK"/>
    <property type="match status" value="1"/>
</dbReference>
<sequence length="343" mass="35185">PGPLDPPDATAVLPVAAPEPADARDATTSMPPAPDAPGVASAPGGVPLLAPDDDVVDGELVQDALDAAPDAPVEVVLGIGSNLGAAQDTLRDAVADLADSPGIEVVDVSALARTAPVGGPDQPDFLNAVVVARTTLSPRDLLRATAEVERRHGRERTVRWGPRTLDVDIIVYGQVSAVTDDLELPHPRAHQRAFVLQPWAQVQPDAVLHGLGGGPVAALAATAPDREGVRWLALDWLTAPVPAALPDPADLDPAGPAGSAEPGSTDRDRPDLDHDGRDAAPVERPPFAPVADGPAPAADGAPYRHPFDPVRSPERDPAQDAVAGIESTGPQPTADEPDGRQGP</sequence>
<feature type="domain" description="7,8-dihydro-6-hydroxymethylpterin-pyrophosphokinase" evidence="10">
    <location>
        <begin position="159"/>
        <end position="170"/>
    </location>
</feature>
<dbReference type="Proteomes" id="UP000269289">
    <property type="component" value="Unassembled WGS sequence"/>
</dbReference>
<feature type="non-terminal residue" evidence="11">
    <location>
        <position position="1"/>
    </location>
</feature>
<dbReference type="OrthoDB" id="9808041at2"/>
<evidence type="ECO:0000313" key="11">
    <source>
        <dbReference type="EMBL" id="RMI03740.1"/>
    </source>
</evidence>
<keyword evidence="5" id="KW-0547">Nucleotide-binding</keyword>
<gene>
    <name evidence="11" type="primary">folK</name>
    <name evidence="11" type="ORF">EBM89_18555</name>
</gene>
<organism evidence="11 12">
    <name type="scientific">Cellulomonas triticagri</name>
    <dbReference type="NCBI Taxonomy" id="2483352"/>
    <lineage>
        <taxon>Bacteria</taxon>
        <taxon>Bacillati</taxon>
        <taxon>Actinomycetota</taxon>
        <taxon>Actinomycetes</taxon>
        <taxon>Micrococcales</taxon>
        <taxon>Cellulomonadaceae</taxon>
        <taxon>Cellulomonas</taxon>
    </lineage>
</organism>
<dbReference type="GO" id="GO:0005524">
    <property type="term" value="F:ATP binding"/>
    <property type="evidence" value="ECO:0007669"/>
    <property type="project" value="UniProtKB-KW"/>
</dbReference>
<evidence type="ECO:0000256" key="3">
    <source>
        <dbReference type="ARBA" id="ARBA00013253"/>
    </source>
</evidence>
<feature type="region of interest" description="Disordered" evidence="9">
    <location>
        <begin position="245"/>
        <end position="343"/>
    </location>
</feature>
<evidence type="ECO:0000256" key="9">
    <source>
        <dbReference type="SAM" id="MobiDB-lite"/>
    </source>
</evidence>
<feature type="compositionally biased region" description="Basic and acidic residues" evidence="9">
    <location>
        <begin position="305"/>
        <end position="318"/>
    </location>
</feature>
<dbReference type="GO" id="GO:0016301">
    <property type="term" value="F:kinase activity"/>
    <property type="evidence" value="ECO:0007669"/>
    <property type="project" value="UniProtKB-KW"/>
</dbReference>
<dbReference type="GO" id="GO:0046654">
    <property type="term" value="P:tetrahydrofolate biosynthetic process"/>
    <property type="evidence" value="ECO:0007669"/>
    <property type="project" value="UniProtKB-UniPathway"/>
</dbReference>
<proteinExistence type="predicted"/>
<dbReference type="EMBL" id="RFFI01000150">
    <property type="protein sequence ID" value="RMI03740.1"/>
    <property type="molecule type" value="Genomic_DNA"/>
</dbReference>
<keyword evidence="7" id="KW-0067">ATP-binding</keyword>
<evidence type="ECO:0000313" key="12">
    <source>
        <dbReference type="Proteomes" id="UP000269289"/>
    </source>
</evidence>
<dbReference type="EC" id="2.7.6.3" evidence="3"/>
<dbReference type="GO" id="GO:0046656">
    <property type="term" value="P:folic acid biosynthetic process"/>
    <property type="evidence" value="ECO:0007669"/>
    <property type="project" value="UniProtKB-KW"/>
</dbReference>
<dbReference type="PANTHER" id="PTHR43071">
    <property type="entry name" value="2-AMINO-4-HYDROXY-6-HYDROXYMETHYLDIHYDROPTERIDINE PYROPHOSPHOKINASE"/>
    <property type="match status" value="1"/>
</dbReference>
<feature type="compositionally biased region" description="Low complexity" evidence="9">
    <location>
        <begin position="245"/>
        <end position="258"/>
    </location>
</feature>
<dbReference type="Pfam" id="PF01288">
    <property type="entry name" value="HPPK"/>
    <property type="match status" value="1"/>
</dbReference>
<keyword evidence="6 11" id="KW-0418">Kinase</keyword>
<reference evidence="11 12" key="1">
    <citation type="submission" date="2018-10" db="EMBL/GenBank/DDBJ databases">
        <title>Isolation, diversity and antifungal activity of actinobacteria from wheat.</title>
        <authorList>
            <person name="Han C."/>
        </authorList>
    </citation>
    <scope>NUCLEOTIDE SEQUENCE [LARGE SCALE GENOMIC DNA]</scope>
    <source>
        <strain evidence="11 12">NEAU-YY56</strain>
    </source>
</reference>
<dbReference type="RefSeq" id="WP_122151104.1">
    <property type="nucleotide sequence ID" value="NZ_RFFI01000150.1"/>
</dbReference>
<feature type="region of interest" description="Disordered" evidence="9">
    <location>
        <begin position="1"/>
        <end position="49"/>
    </location>
</feature>
<dbReference type="InterPro" id="IPR000550">
    <property type="entry name" value="Hppk"/>
</dbReference>
<evidence type="ECO:0000256" key="6">
    <source>
        <dbReference type="ARBA" id="ARBA00022777"/>
    </source>
</evidence>
<evidence type="ECO:0000256" key="5">
    <source>
        <dbReference type="ARBA" id="ARBA00022741"/>
    </source>
</evidence>
<dbReference type="CDD" id="cd00483">
    <property type="entry name" value="HPPK"/>
    <property type="match status" value="1"/>
</dbReference>
<dbReference type="PROSITE" id="PS00794">
    <property type="entry name" value="HPPK"/>
    <property type="match status" value="1"/>
</dbReference>
<dbReference type="NCBIfam" id="TIGR01498">
    <property type="entry name" value="folK"/>
    <property type="match status" value="1"/>
</dbReference>
<feature type="compositionally biased region" description="Low complexity" evidence="9">
    <location>
        <begin position="289"/>
        <end position="301"/>
    </location>
</feature>
<evidence type="ECO:0000259" key="10">
    <source>
        <dbReference type="PROSITE" id="PS00794"/>
    </source>
</evidence>
<comment type="caution">
    <text evidence="11">The sequence shown here is derived from an EMBL/GenBank/DDBJ whole genome shotgun (WGS) entry which is preliminary data.</text>
</comment>
<dbReference type="UniPathway" id="UPA00077">
    <property type="reaction ID" value="UER00155"/>
</dbReference>
<feature type="compositionally biased region" description="Basic and acidic residues" evidence="9">
    <location>
        <begin position="264"/>
        <end position="281"/>
    </location>
</feature>
<keyword evidence="4 11" id="KW-0808">Transferase</keyword>